<keyword evidence="4" id="KW-0175">Coiled coil</keyword>
<feature type="domain" description="Type I restriction modification DNA specificity" evidence="5">
    <location>
        <begin position="3"/>
        <end position="58"/>
    </location>
</feature>
<evidence type="ECO:0000259" key="5">
    <source>
        <dbReference type="Pfam" id="PF01420"/>
    </source>
</evidence>
<accession>A0A5J4QAN5</accession>
<dbReference type="PANTHER" id="PTHR30408:SF12">
    <property type="entry name" value="TYPE I RESTRICTION ENZYME MJAVIII SPECIFICITY SUBUNIT"/>
    <property type="match status" value="1"/>
</dbReference>
<keyword evidence="3" id="KW-0238">DNA-binding</keyword>
<dbReference type="InterPro" id="IPR000055">
    <property type="entry name" value="Restrct_endonuc_typeI_TRD"/>
</dbReference>
<dbReference type="GO" id="GO:0003677">
    <property type="term" value="F:DNA binding"/>
    <property type="evidence" value="ECO:0007669"/>
    <property type="project" value="UniProtKB-KW"/>
</dbReference>
<evidence type="ECO:0000256" key="2">
    <source>
        <dbReference type="ARBA" id="ARBA00022747"/>
    </source>
</evidence>
<feature type="coiled-coil region" evidence="4">
    <location>
        <begin position="233"/>
        <end position="260"/>
    </location>
</feature>
<dbReference type="EMBL" id="SNRY01003996">
    <property type="protein sequence ID" value="KAA6319086.1"/>
    <property type="molecule type" value="Genomic_DNA"/>
</dbReference>
<evidence type="ECO:0000313" key="6">
    <source>
        <dbReference type="EMBL" id="KAA6319086.1"/>
    </source>
</evidence>
<dbReference type="InterPro" id="IPR044946">
    <property type="entry name" value="Restrct_endonuc_typeI_TRD_sf"/>
</dbReference>
<feature type="domain" description="Type I restriction modification DNA specificity" evidence="5">
    <location>
        <begin position="96"/>
        <end position="259"/>
    </location>
</feature>
<organism evidence="6">
    <name type="scientific">termite gut metagenome</name>
    <dbReference type="NCBI Taxonomy" id="433724"/>
    <lineage>
        <taxon>unclassified sequences</taxon>
        <taxon>metagenomes</taxon>
        <taxon>organismal metagenomes</taxon>
    </lineage>
</organism>
<dbReference type="CDD" id="cd17256">
    <property type="entry name" value="RMtype1_S_EcoJA65PI-TRD1-CR1_like"/>
    <property type="match status" value="1"/>
</dbReference>
<protein>
    <submittedName>
        <fullName evidence="6">Type-1 restriction enzyme EcoKI specificity protein</fullName>
    </submittedName>
</protein>
<dbReference type="SUPFAM" id="SSF116734">
    <property type="entry name" value="DNA methylase specificity domain"/>
    <property type="match status" value="2"/>
</dbReference>
<gene>
    <name evidence="6" type="ORF">EZS27_030980</name>
</gene>
<dbReference type="InterPro" id="IPR052021">
    <property type="entry name" value="Type-I_RS_S_subunit"/>
</dbReference>
<comment type="similarity">
    <text evidence="1">Belongs to the type-I restriction system S methylase family.</text>
</comment>
<dbReference type="Gene3D" id="3.90.220.20">
    <property type="entry name" value="DNA methylase specificity domains"/>
    <property type="match status" value="2"/>
</dbReference>
<keyword evidence="2" id="KW-0680">Restriction system</keyword>
<dbReference type="PANTHER" id="PTHR30408">
    <property type="entry name" value="TYPE-1 RESTRICTION ENZYME ECOKI SPECIFICITY PROTEIN"/>
    <property type="match status" value="1"/>
</dbReference>
<dbReference type="Pfam" id="PF01420">
    <property type="entry name" value="Methylase_S"/>
    <property type="match status" value="2"/>
</dbReference>
<comment type="caution">
    <text evidence="6">The sequence shown here is derived from an EMBL/GenBank/DDBJ whole genome shotgun (WGS) entry which is preliminary data.</text>
</comment>
<evidence type="ECO:0000256" key="1">
    <source>
        <dbReference type="ARBA" id="ARBA00010923"/>
    </source>
</evidence>
<dbReference type="GO" id="GO:0009307">
    <property type="term" value="P:DNA restriction-modification system"/>
    <property type="evidence" value="ECO:0007669"/>
    <property type="project" value="UniProtKB-KW"/>
</dbReference>
<reference evidence="6" key="1">
    <citation type="submission" date="2019-03" db="EMBL/GenBank/DDBJ databases">
        <title>Single cell metagenomics reveals metabolic interactions within the superorganism composed of flagellate Streblomastix strix and complex community of Bacteroidetes bacteria on its surface.</title>
        <authorList>
            <person name="Treitli S.C."/>
            <person name="Kolisko M."/>
            <person name="Husnik F."/>
            <person name="Keeling P."/>
            <person name="Hampl V."/>
        </authorList>
    </citation>
    <scope>NUCLEOTIDE SEQUENCE</scope>
    <source>
        <strain evidence="6">STM</strain>
    </source>
</reference>
<sequence>MLSKYKYLNKNTKGIGIPHINSLLLDELKLALPPLNEQHKIVEKIEELFSEIEYVEKNLIDINKRLNIYWQVILEDAFDQRLPKENLSSYTTFIGAGSTPKGGRSIYVKNGIPFIRSQNVLCNSLNLDDVVYITNEINEKMSRTKIQTNDVLLNITGASIGRCAYIPDNVNQANVNQHVCIIRTTSELSHKYLTLYLNTLRIQRLIQKWSSGATREALTLSQINNIPIPICPLTEQELIVAELESQYTILENVKETINKKLDQIGILKQSILSKAFTGELVPQNPSDESASELLKKIKDERTSFLQNKTTVRKIKTKIIKMERTKSVLELLQETQNPVLAKELWQQSKHAENIEDFYAELKSISNLIEQTKSKTQISLSLKR</sequence>
<dbReference type="AlphaFoldDB" id="A0A5J4QAN5"/>
<name>A0A5J4QAN5_9ZZZZ</name>
<proteinExistence type="inferred from homology"/>
<evidence type="ECO:0000256" key="4">
    <source>
        <dbReference type="SAM" id="Coils"/>
    </source>
</evidence>
<evidence type="ECO:0000256" key="3">
    <source>
        <dbReference type="ARBA" id="ARBA00023125"/>
    </source>
</evidence>